<gene>
    <name evidence="1" type="ORF">FHU34_112117</name>
</gene>
<evidence type="ECO:0000313" key="1">
    <source>
        <dbReference type="EMBL" id="TWG16778.1"/>
    </source>
</evidence>
<comment type="caution">
    <text evidence="1">The sequence shown here is derived from an EMBL/GenBank/DDBJ whole genome shotgun (WGS) entry which is preliminary data.</text>
</comment>
<organism evidence="1 2">
    <name type="scientific">Micromonospora taraxaci</name>
    <dbReference type="NCBI Taxonomy" id="1316803"/>
    <lineage>
        <taxon>Bacteria</taxon>
        <taxon>Bacillati</taxon>
        <taxon>Actinomycetota</taxon>
        <taxon>Actinomycetes</taxon>
        <taxon>Micromonosporales</taxon>
        <taxon>Micromonosporaceae</taxon>
        <taxon>Micromonospora</taxon>
    </lineage>
</organism>
<dbReference type="EMBL" id="VIWZ01000001">
    <property type="protein sequence ID" value="TWG16778.1"/>
    <property type="molecule type" value="Genomic_DNA"/>
</dbReference>
<protein>
    <submittedName>
        <fullName evidence="1">Uncharacterized protein</fullName>
    </submittedName>
</protein>
<evidence type="ECO:0000313" key="2">
    <source>
        <dbReference type="Proteomes" id="UP000317685"/>
    </source>
</evidence>
<dbReference type="Proteomes" id="UP000317685">
    <property type="component" value="Unassembled WGS sequence"/>
</dbReference>
<dbReference type="OrthoDB" id="3404783at2"/>
<reference evidence="1 2" key="1">
    <citation type="submission" date="2019-06" db="EMBL/GenBank/DDBJ databases">
        <title>Sequencing the genomes of 1000 actinobacteria strains.</title>
        <authorList>
            <person name="Klenk H.-P."/>
        </authorList>
    </citation>
    <scope>NUCLEOTIDE SEQUENCE [LARGE SCALE GENOMIC DNA]</scope>
    <source>
        <strain evidence="1 2">DSM 45885</strain>
    </source>
</reference>
<dbReference type="GeneID" id="300127710"/>
<accession>A0A561VYU6</accession>
<dbReference type="AlphaFoldDB" id="A0A561VYU6"/>
<name>A0A561VYU6_9ACTN</name>
<proteinExistence type="predicted"/>
<sequence length="178" mass="19235">MTPAGTPSRPPGRRRLALAVGLGGGLALLLALLLAIPQVTGDGWGLRDRPTPTPASSPQGQVSRDCVVHLKGQEAAALFLRDIPADRWGDPVRGTVSTFSEPYVLWLFDSECQPHRAIEMPPRTTRTFTAQVGQVWYYAEASAKQPGDGCTCRVFGLSTTEQEFSDTGRLSYHSEQPG</sequence>
<keyword evidence="2" id="KW-1185">Reference proteome</keyword>
<dbReference type="RefSeq" id="WP_145779782.1">
    <property type="nucleotide sequence ID" value="NZ_VIWZ01000001.1"/>
</dbReference>